<evidence type="ECO:0000259" key="8">
    <source>
        <dbReference type="PROSITE" id="PS50262"/>
    </source>
</evidence>
<dbReference type="OMA" id="MFPIGMI"/>
<keyword evidence="4 7" id="KW-0472">Membrane</keyword>
<dbReference type="GO" id="GO:0030431">
    <property type="term" value="P:sleep"/>
    <property type="evidence" value="ECO:0007669"/>
    <property type="project" value="EnsemblMetazoa"/>
</dbReference>
<feature type="transmembrane region" description="Helical" evidence="7">
    <location>
        <begin position="266"/>
        <end position="291"/>
    </location>
</feature>
<dbReference type="InParanoid" id="E3LPG9"/>
<evidence type="ECO:0000256" key="7">
    <source>
        <dbReference type="SAM" id="Phobius"/>
    </source>
</evidence>
<feature type="compositionally biased region" description="Polar residues" evidence="6">
    <location>
        <begin position="328"/>
        <end position="340"/>
    </location>
</feature>
<feature type="transmembrane region" description="Helical" evidence="7">
    <location>
        <begin position="127"/>
        <end position="144"/>
    </location>
</feature>
<keyword evidence="10" id="KW-1185">Reference proteome</keyword>
<dbReference type="PRINTS" id="PR00237">
    <property type="entry name" value="GPCRRHODOPSN"/>
</dbReference>
<dbReference type="STRING" id="31234.E3LPG9"/>
<keyword evidence="2 5" id="KW-0812">Transmembrane</keyword>
<dbReference type="Gene3D" id="1.20.1070.10">
    <property type="entry name" value="Rhodopsin 7-helix transmembrane proteins"/>
    <property type="match status" value="1"/>
</dbReference>
<evidence type="ECO:0000256" key="5">
    <source>
        <dbReference type="RuleBase" id="RU000688"/>
    </source>
</evidence>
<dbReference type="GO" id="GO:0050714">
    <property type="term" value="P:positive regulation of protein secretion"/>
    <property type="evidence" value="ECO:0007669"/>
    <property type="project" value="EnsemblMetazoa"/>
</dbReference>
<dbReference type="PROSITE" id="PS50262">
    <property type="entry name" value="G_PROTEIN_RECEP_F1_2"/>
    <property type="match status" value="1"/>
</dbReference>
<feature type="transmembrane region" description="Helical" evidence="7">
    <location>
        <begin position="86"/>
        <end position="106"/>
    </location>
</feature>
<dbReference type="InterPro" id="IPR053352">
    <property type="entry name" value="FMRFamide_rcpt"/>
</dbReference>
<dbReference type="CDD" id="cd14978">
    <property type="entry name" value="7tmA_FMRFamide_R-like"/>
    <property type="match status" value="1"/>
</dbReference>
<evidence type="ECO:0000256" key="6">
    <source>
        <dbReference type="SAM" id="MobiDB-lite"/>
    </source>
</evidence>
<evidence type="ECO:0000256" key="1">
    <source>
        <dbReference type="ARBA" id="ARBA00004370"/>
    </source>
</evidence>
<feature type="transmembrane region" description="Helical" evidence="7">
    <location>
        <begin position="6"/>
        <end position="29"/>
    </location>
</feature>
<dbReference type="HOGENOM" id="CLU_009579_24_8_1"/>
<keyword evidence="5" id="KW-0807">Transducer</keyword>
<dbReference type="SUPFAM" id="SSF81321">
    <property type="entry name" value="Family A G protein-coupled receptor-like"/>
    <property type="match status" value="1"/>
</dbReference>
<feature type="domain" description="G-protein coupled receptors family 1 profile" evidence="8">
    <location>
        <begin position="21"/>
        <end position="288"/>
    </location>
</feature>
<feature type="transmembrane region" description="Helical" evidence="7">
    <location>
        <begin position="41"/>
        <end position="66"/>
    </location>
</feature>
<evidence type="ECO:0000256" key="2">
    <source>
        <dbReference type="ARBA" id="ARBA00022692"/>
    </source>
</evidence>
<dbReference type="PROSITE" id="PS00237">
    <property type="entry name" value="G_PROTEIN_RECEP_F1_1"/>
    <property type="match status" value="1"/>
</dbReference>
<proteinExistence type="inferred from homology"/>
<dbReference type="GO" id="GO:0005886">
    <property type="term" value="C:plasma membrane"/>
    <property type="evidence" value="ECO:0007669"/>
    <property type="project" value="EnsemblMetazoa"/>
</dbReference>
<comment type="similarity">
    <text evidence="5">Belongs to the G-protein coupled receptor 1 family.</text>
</comment>
<dbReference type="OrthoDB" id="10011262at2759"/>
<dbReference type="GO" id="GO:0004930">
    <property type="term" value="F:G protein-coupled receptor activity"/>
    <property type="evidence" value="ECO:0007669"/>
    <property type="project" value="UniProtKB-KW"/>
</dbReference>
<feature type="transmembrane region" description="Helical" evidence="7">
    <location>
        <begin position="227"/>
        <end position="246"/>
    </location>
</feature>
<dbReference type="EMBL" id="DS268412">
    <property type="protein sequence ID" value="EFP05746.1"/>
    <property type="molecule type" value="Genomic_DNA"/>
</dbReference>
<dbReference type="Proteomes" id="UP000008281">
    <property type="component" value="Unassembled WGS sequence"/>
</dbReference>
<keyword evidence="5" id="KW-0297">G-protein coupled receptor</keyword>
<dbReference type="eggNOG" id="KOG3656">
    <property type="taxonomic scope" value="Eukaryota"/>
</dbReference>
<gene>
    <name evidence="9" type="ORF">CRE_26957</name>
</gene>
<feature type="region of interest" description="Disordered" evidence="6">
    <location>
        <begin position="328"/>
        <end position="349"/>
    </location>
</feature>
<feature type="transmembrane region" description="Helical" evidence="7">
    <location>
        <begin position="180"/>
        <end position="206"/>
    </location>
</feature>
<keyword evidence="5" id="KW-0675">Receptor</keyword>
<reference evidence="9" key="1">
    <citation type="submission" date="2007-07" db="EMBL/GenBank/DDBJ databases">
        <title>PCAP assembly of the Caenorhabditis remanei genome.</title>
        <authorList>
            <consortium name="The Caenorhabditis remanei Sequencing Consortium"/>
            <person name="Wilson R.K."/>
        </authorList>
    </citation>
    <scope>NUCLEOTIDE SEQUENCE [LARGE SCALE GENOMIC DNA]</scope>
    <source>
        <strain evidence="9">PB4641</strain>
    </source>
</reference>
<protein>
    <recommendedName>
        <fullName evidence="8">G-protein coupled receptors family 1 profile domain-containing protein</fullName>
    </recommendedName>
</protein>
<dbReference type="AlphaFoldDB" id="E3LPG9"/>
<comment type="subcellular location">
    <subcellularLocation>
        <location evidence="1">Membrane</location>
    </subcellularLocation>
</comment>
<dbReference type="PANTHER" id="PTHR47323:SF4">
    <property type="entry name" value="FMRFAMIDE PEPTIDE RECEPTOR FRPR-18"/>
    <property type="match status" value="1"/>
</dbReference>
<evidence type="ECO:0000313" key="9">
    <source>
        <dbReference type="EMBL" id="EFP05746.1"/>
    </source>
</evidence>
<evidence type="ECO:0000256" key="3">
    <source>
        <dbReference type="ARBA" id="ARBA00022989"/>
    </source>
</evidence>
<evidence type="ECO:0000313" key="10">
    <source>
        <dbReference type="Proteomes" id="UP000008281"/>
    </source>
</evidence>
<feature type="region of interest" description="Disordered" evidence="6">
    <location>
        <begin position="392"/>
        <end position="432"/>
    </location>
</feature>
<dbReference type="Pfam" id="PF00001">
    <property type="entry name" value="7tm_1"/>
    <property type="match status" value="1"/>
</dbReference>
<dbReference type="InterPro" id="IPR017452">
    <property type="entry name" value="GPCR_Rhodpsn_7TM"/>
</dbReference>
<dbReference type="InterPro" id="IPR000276">
    <property type="entry name" value="GPCR_Rhodpsn"/>
</dbReference>
<accession>E3LPG9</accession>
<dbReference type="PANTHER" id="PTHR47323">
    <property type="entry name" value="FMRFAMIDE PEPTIDE RECEPTOR FAMILY-RELATED"/>
    <property type="match status" value="1"/>
</dbReference>
<name>E3LPG9_CAERE</name>
<organism evidence="10">
    <name type="scientific">Caenorhabditis remanei</name>
    <name type="common">Caenorhabditis vulgaris</name>
    <dbReference type="NCBI Taxonomy" id="31234"/>
    <lineage>
        <taxon>Eukaryota</taxon>
        <taxon>Metazoa</taxon>
        <taxon>Ecdysozoa</taxon>
        <taxon>Nematoda</taxon>
        <taxon>Chromadorea</taxon>
        <taxon>Rhabditida</taxon>
        <taxon>Rhabditina</taxon>
        <taxon>Rhabditomorpha</taxon>
        <taxon>Rhabditoidea</taxon>
        <taxon>Rhabditidae</taxon>
        <taxon>Peloderinae</taxon>
        <taxon>Caenorhabditis</taxon>
    </lineage>
</organism>
<dbReference type="FunCoup" id="E3LPG9">
    <property type="interactions" value="28"/>
</dbReference>
<evidence type="ECO:0000256" key="4">
    <source>
        <dbReference type="ARBA" id="ARBA00023136"/>
    </source>
</evidence>
<keyword evidence="3 7" id="KW-1133">Transmembrane helix</keyword>
<sequence>MESQQLMACAILVIVLVGIFGNTLSFILFSRPHMRSSSVNVLLCALSLFDFSLLTLSIPIFVIPNLDLWADDRSLSTYMAYILKMIYPINLMMQTCSVYIMVMITLERWVAVCRPLQVRVWCTPRKSRNAILVIIVSAFLYNFVRFFEYRFVSTETGAIYEKWLRDPGTHRWYYVGYYTIMYIVTHFLVPFSVMAFANGHVIVAMCKLSKTRQMLTRQQQREQSTTVMLLIVTFVFAICNTLPFLLNVSESIFPTLFQDESTRGLAYWLNDLSNLLVVLNSGTTFIIYFTFSEKYRQTLIFILKNGCCATVSDYNNYTAMSRTASMRISSETGGQIQRQGSRMSNSSRSSDVLLKPIYMQKRSERFSSEYNERTCKHLAPFEDYKLPRLPNEKRKKKLHKMSAVEHRGMPEITITFSEDTPDGEPDSPCQPC</sequence>